<dbReference type="InterPro" id="IPR004193">
    <property type="entry name" value="Glyco_hydro_13_N"/>
</dbReference>
<evidence type="ECO:0000256" key="4">
    <source>
        <dbReference type="ARBA" id="ARBA00023056"/>
    </source>
</evidence>
<accession>A0A379YCI3</accession>
<dbReference type="GO" id="GO:0005978">
    <property type="term" value="P:glycogen biosynthetic process"/>
    <property type="evidence" value="ECO:0007669"/>
    <property type="project" value="UniProtKB-KW"/>
</dbReference>
<dbReference type="CDD" id="cd02855">
    <property type="entry name" value="E_set_GBE_prok_N"/>
    <property type="match status" value="1"/>
</dbReference>
<dbReference type="PANTHER" id="PTHR43651">
    <property type="entry name" value="1,4-ALPHA-GLUCAN-BRANCHING ENZYME"/>
    <property type="match status" value="1"/>
</dbReference>
<keyword evidence="4" id="KW-0320">Glycogen biosynthesis</keyword>
<evidence type="ECO:0000256" key="3">
    <source>
        <dbReference type="ARBA" id="ARBA00022679"/>
    </source>
</evidence>
<dbReference type="EMBL" id="UGYK01000002">
    <property type="protein sequence ID" value="SUI43454.1"/>
    <property type="molecule type" value="Genomic_DNA"/>
</dbReference>
<dbReference type="InterPro" id="IPR054169">
    <property type="entry name" value="GlgB_N"/>
</dbReference>
<gene>
    <name evidence="8" type="primary">glgB_1</name>
    <name evidence="8" type="ORF">NCTC10211_01407</name>
</gene>
<dbReference type="Gene3D" id="2.60.40.10">
    <property type="entry name" value="Immunoglobulins"/>
    <property type="match status" value="2"/>
</dbReference>
<dbReference type="GO" id="GO:0003844">
    <property type="term" value="F:1,4-alpha-glucan branching enzyme activity"/>
    <property type="evidence" value="ECO:0007669"/>
    <property type="project" value="UniProtKB-EC"/>
</dbReference>
<evidence type="ECO:0000256" key="2">
    <source>
        <dbReference type="ARBA" id="ARBA00022676"/>
    </source>
</evidence>
<dbReference type="InterPro" id="IPR044143">
    <property type="entry name" value="GlgB_N_E_set_prok"/>
</dbReference>
<keyword evidence="3 8" id="KW-0808">Transferase</keyword>
<evidence type="ECO:0000313" key="8">
    <source>
        <dbReference type="EMBL" id="SUI43454.1"/>
    </source>
</evidence>
<evidence type="ECO:0000256" key="5">
    <source>
        <dbReference type="ARBA" id="ARBA00023277"/>
    </source>
</evidence>
<name>A0A379YCI3_SERMA</name>
<keyword evidence="1" id="KW-0321">Glycogen metabolism</keyword>
<feature type="domain" description="1,4-alpha-glucan branching enzyme GlgB N-terminal" evidence="7">
    <location>
        <begin position="7"/>
        <end position="99"/>
    </location>
</feature>
<reference evidence="8 9" key="1">
    <citation type="submission" date="2018-06" db="EMBL/GenBank/DDBJ databases">
        <authorList>
            <consortium name="Pathogen Informatics"/>
            <person name="Doyle S."/>
        </authorList>
    </citation>
    <scope>NUCLEOTIDE SEQUENCE [LARGE SCALE GENOMIC DNA]</scope>
    <source>
        <strain evidence="8 9">NCTC10211</strain>
    </source>
</reference>
<dbReference type="InterPro" id="IPR013783">
    <property type="entry name" value="Ig-like_fold"/>
</dbReference>
<dbReference type="FunFam" id="2.60.40.10:FF:000169">
    <property type="entry name" value="1,4-alpha-glucan branching enzyme GlgB"/>
    <property type="match status" value="1"/>
</dbReference>
<dbReference type="SUPFAM" id="SSF81296">
    <property type="entry name" value="E set domains"/>
    <property type="match status" value="2"/>
</dbReference>
<dbReference type="InterPro" id="IPR014756">
    <property type="entry name" value="Ig_E-set"/>
</dbReference>
<dbReference type="Pfam" id="PF22019">
    <property type="entry name" value="GlgB_N"/>
    <property type="match status" value="1"/>
</dbReference>
<proteinExistence type="predicted"/>
<keyword evidence="2 8" id="KW-0328">Glycosyltransferase</keyword>
<dbReference type="PANTHER" id="PTHR43651:SF3">
    <property type="entry name" value="1,4-ALPHA-GLUCAN-BRANCHING ENZYME"/>
    <property type="match status" value="1"/>
</dbReference>
<dbReference type="GO" id="GO:0005829">
    <property type="term" value="C:cytosol"/>
    <property type="evidence" value="ECO:0007669"/>
    <property type="project" value="TreeGrafter"/>
</dbReference>
<dbReference type="EC" id="2.4.1.18" evidence="8"/>
<evidence type="ECO:0000256" key="1">
    <source>
        <dbReference type="ARBA" id="ARBA00022600"/>
    </source>
</evidence>
<feature type="domain" description="Glycoside hydrolase family 13 N-terminal" evidence="6">
    <location>
        <begin position="125"/>
        <end position="202"/>
    </location>
</feature>
<dbReference type="Proteomes" id="UP000254765">
    <property type="component" value="Unassembled WGS sequence"/>
</dbReference>
<protein>
    <submittedName>
        <fullName evidence="8">1,4-alpha-glucan branching enzyme GlgB</fullName>
        <ecNumber evidence="8">2.4.1.18</ecNumber>
    </submittedName>
</protein>
<organism evidence="8 9">
    <name type="scientific">Serratia marcescens</name>
    <dbReference type="NCBI Taxonomy" id="615"/>
    <lineage>
        <taxon>Bacteria</taxon>
        <taxon>Pseudomonadati</taxon>
        <taxon>Pseudomonadota</taxon>
        <taxon>Gammaproteobacteria</taxon>
        <taxon>Enterobacterales</taxon>
        <taxon>Yersiniaceae</taxon>
        <taxon>Serratia</taxon>
    </lineage>
</organism>
<keyword evidence="5" id="KW-0119">Carbohydrate metabolism</keyword>
<evidence type="ECO:0000259" key="6">
    <source>
        <dbReference type="Pfam" id="PF02922"/>
    </source>
</evidence>
<evidence type="ECO:0000313" key="9">
    <source>
        <dbReference type="Proteomes" id="UP000254765"/>
    </source>
</evidence>
<dbReference type="AlphaFoldDB" id="A0A379YCI3"/>
<dbReference type="Pfam" id="PF02922">
    <property type="entry name" value="CBM_48"/>
    <property type="match status" value="1"/>
</dbReference>
<sequence>MPVLPDRDVIDQIISGHYADPFALLGMHATDNGLQVRALLPDAGAVWLVEQQTGRRLVQLNCDDPRGFFSAVVPRRKNPFRYQLQVSWRDHQQTVDDPYRFGPLLQDIDSWLLAEGTHLRPYERLGAHLVTLDGIDGVSFAVWAPNAQRVSVVGEFNFWDGRRHPMRLRRENGIWELFLPGVRAGQLYKYEIVDCYGNTQLKSRSLRLRGADAPGHRLAGGAAAGGGAVDAGAPPRQRF</sequence>
<evidence type="ECO:0000259" key="7">
    <source>
        <dbReference type="Pfam" id="PF22019"/>
    </source>
</evidence>
<dbReference type="GO" id="GO:0004553">
    <property type="term" value="F:hydrolase activity, hydrolyzing O-glycosyl compounds"/>
    <property type="evidence" value="ECO:0007669"/>
    <property type="project" value="InterPro"/>
</dbReference>